<dbReference type="EMBL" id="JAJSOF020000040">
    <property type="protein sequence ID" value="KAJ4426313.1"/>
    <property type="molecule type" value="Genomic_DNA"/>
</dbReference>
<organism evidence="1 2">
    <name type="scientific">Periplaneta americana</name>
    <name type="common">American cockroach</name>
    <name type="synonym">Blatta americana</name>
    <dbReference type="NCBI Taxonomy" id="6978"/>
    <lineage>
        <taxon>Eukaryota</taxon>
        <taxon>Metazoa</taxon>
        <taxon>Ecdysozoa</taxon>
        <taxon>Arthropoda</taxon>
        <taxon>Hexapoda</taxon>
        <taxon>Insecta</taxon>
        <taxon>Pterygota</taxon>
        <taxon>Neoptera</taxon>
        <taxon>Polyneoptera</taxon>
        <taxon>Dictyoptera</taxon>
        <taxon>Blattodea</taxon>
        <taxon>Blattoidea</taxon>
        <taxon>Blattidae</taxon>
        <taxon>Blattinae</taxon>
        <taxon>Periplaneta</taxon>
    </lineage>
</organism>
<proteinExistence type="predicted"/>
<evidence type="ECO:0000313" key="2">
    <source>
        <dbReference type="Proteomes" id="UP001148838"/>
    </source>
</evidence>
<dbReference type="Proteomes" id="UP001148838">
    <property type="component" value="Unassembled WGS sequence"/>
</dbReference>
<gene>
    <name evidence="1" type="ORF">ANN_27127</name>
</gene>
<protein>
    <submittedName>
        <fullName evidence="1">Uncharacterized protein</fullName>
    </submittedName>
</protein>
<sequence length="78" mass="8907">MEPFEQRPVIKYLQKKVMSPPQIHQDMVGALGESTVSYFIIKSSVECLNVGEYHVKINMVSAPRELSQHQKTSIKCMI</sequence>
<accession>A0ABQ8RX58</accession>
<evidence type="ECO:0000313" key="1">
    <source>
        <dbReference type="EMBL" id="KAJ4426313.1"/>
    </source>
</evidence>
<reference evidence="1 2" key="1">
    <citation type="journal article" date="2022" name="Allergy">
        <title>Genome assembly and annotation of Periplaneta americana reveal a comprehensive cockroach allergen profile.</title>
        <authorList>
            <person name="Wang L."/>
            <person name="Xiong Q."/>
            <person name="Saelim N."/>
            <person name="Wang L."/>
            <person name="Nong W."/>
            <person name="Wan A.T."/>
            <person name="Shi M."/>
            <person name="Liu X."/>
            <person name="Cao Q."/>
            <person name="Hui J.H.L."/>
            <person name="Sookrung N."/>
            <person name="Leung T.F."/>
            <person name="Tungtrongchitr A."/>
            <person name="Tsui S.K.W."/>
        </authorList>
    </citation>
    <scope>NUCLEOTIDE SEQUENCE [LARGE SCALE GENOMIC DNA]</scope>
    <source>
        <strain evidence="1">PWHHKU_190912</strain>
    </source>
</reference>
<comment type="caution">
    <text evidence="1">The sequence shown here is derived from an EMBL/GenBank/DDBJ whole genome shotgun (WGS) entry which is preliminary data.</text>
</comment>
<keyword evidence="2" id="KW-1185">Reference proteome</keyword>
<name>A0ABQ8RX58_PERAM</name>